<comment type="caution">
    <text evidence="4">The sequence shown here is derived from an EMBL/GenBank/DDBJ whole genome shotgun (WGS) entry which is preliminary data.</text>
</comment>
<dbReference type="GO" id="GO:0003824">
    <property type="term" value="F:catalytic activity"/>
    <property type="evidence" value="ECO:0007669"/>
    <property type="project" value="UniProtKB-ARBA"/>
</dbReference>
<dbReference type="InterPro" id="IPR015422">
    <property type="entry name" value="PyrdxlP-dep_Trfase_small"/>
</dbReference>
<evidence type="ECO:0000313" key="4">
    <source>
        <dbReference type="EMBL" id="MCY8121996.1"/>
    </source>
</evidence>
<dbReference type="EMBL" id="JALANJ010000025">
    <property type="protein sequence ID" value="MCY8121996.1"/>
    <property type="molecule type" value="Genomic_DNA"/>
</dbReference>
<gene>
    <name evidence="4" type="ORF">MOC45_15600</name>
</gene>
<feature type="domain" description="Aminotransferase class V" evidence="3">
    <location>
        <begin position="3"/>
        <end position="359"/>
    </location>
</feature>
<dbReference type="InterPro" id="IPR000192">
    <property type="entry name" value="Aminotrans_V_dom"/>
</dbReference>
<dbReference type="InterPro" id="IPR015421">
    <property type="entry name" value="PyrdxlP-dep_Trfase_major"/>
</dbReference>
<evidence type="ECO:0000256" key="1">
    <source>
        <dbReference type="ARBA" id="ARBA00001933"/>
    </source>
</evidence>
<keyword evidence="2" id="KW-0663">Pyridoxal phosphate</keyword>
<dbReference type="Gene3D" id="3.40.640.10">
    <property type="entry name" value="Type I PLP-dependent aspartate aminotransferase-like (Major domain)"/>
    <property type="match status" value="1"/>
</dbReference>
<evidence type="ECO:0000259" key="3">
    <source>
        <dbReference type="Pfam" id="PF00266"/>
    </source>
</evidence>
<dbReference type="PANTHER" id="PTHR11601:SF50">
    <property type="entry name" value="CYSTEINE DESULFURASE ISCS 2-RELATED"/>
    <property type="match status" value="1"/>
</dbReference>
<dbReference type="RefSeq" id="WP_041905817.1">
    <property type="nucleotide sequence ID" value="NZ_JARSKC010000005.1"/>
</dbReference>
<accession>A0A9Q4H9W7</accession>
<dbReference type="AlphaFoldDB" id="A0A9Q4H9W7"/>
<protein>
    <submittedName>
        <fullName evidence="4">Cysteine desulfurase</fullName>
    </submittedName>
</protein>
<dbReference type="Gene3D" id="3.90.1150.10">
    <property type="entry name" value="Aspartate Aminotransferase, domain 1"/>
    <property type="match status" value="1"/>
</dbReference>
<dbReference type="SUPFAM" id="SSF53383">
    <property type="entry name" value="PLP-dependent transferases"/>
    <property type="match status" value="1"/>
</dbReference>
<evidence type="ECO:0000256" key="2">
    <source>
        <dbReference type="ARBA" id="ARBA00022898"/>
    </source>
</evidence>
<reference evidence="4" key="1">
    <citation type="submission" date="2022-02" db="EMBL/GenBank/DDBJ databases">
        <title>Crop Bioprotection Bacillus Genome Sequencing.</title>
        <authorList>
            <person name="Dunlap C."/>
        </authorList>
    </citation>
    <scope>NUCLEOTIDE SEQUENCE</scope>
    <source>
        <strain evidence="4">M18B4</strain>
    </source>
</reference>
<dbReference type="InterPro" id="IPR015424">
    <property type="entry name" value="PyrdxlP-dep_Trfase"/>
</dbReference>
<organism evidence="4 5">
    <name type="scientific">Bacillus spizizenii</name>
    <name type="common">Bacillus subtilis subsp. spizizenii</name>
    <dbReference type="NCBI Taxonomy" id="96241"/>
    <lineage>
        <taxon>Bacteria</taxon>
        <taxon>Bacillati</taxon>
        <taxon>Bacillota</taxon>
        <taxon>Bacilli</taxon>
        <taxon>Bacillales</taxon>
        <taxon>Bacillaceae</taxon>
        <taxon>Bacillus</taxon>
    </lineage>
</organism>
<dbReference type="Gene3D" id="1.10.260.50">
    <property type="match status" value="1"/>
</dbReference>
<dbReference type="Proteomes" id="UP001070352">
    <property type="component" value="Unassembled WGS sequence"/>
</dbReference>
<name>A0A9Q4H9W7_BACSC</name>
<dbReference type="Pfam" id="PF00266">
    <property type="entry name" value="Aminotran_5"/>
    <property type="match status" value="1"/>
</dbReference>
<comment type="cofactor">
    <cofactor evidence="1">
        <name>pyridoxal 5'-phosphate</name>
        <dbReference type="ChEBI" id="CHEBI:597326"/>
    </cofactor>
</comment>
<dbReference type="PANTHER" id="PTHR11601">
    <property type="entry name" value="CYSTEINE DESULFURYLASE FAMILY MEMBER"/>
    <property type="match status" value="1"/>
</dbReference>
<dbReference type="PIRSF" id="PIRSF005572">
    <property type="entry name" value="NifS"/>
    <property type="match status" value="1"/>
</dbReference>
<evidence type="ECO:0000313" key="5">
    <source>
        <dbReference type="Proteomes" id="UP001070352"/>
    </source>
</evidence>
<proteinExistence type="predicted"/>
<sequence>MLYLDNSSTTKPYDEVLNTYEQTSRRYFGNPSSLHRYGAETEQLLQAAKHQIKRAIGLKNYDIVFTSGATEANNLALKGAALSKIKAGKHIIATSIEHPSVTESLEQMTELFGFDVTYLSVNEDGFVSIEELKQAIRPDTVLVSMMHVNNEVGSVQPIEKAGEVLKEHPNILFHVDYVQGIYKVPLAIEKAGIDLCSISGHKFHGLKGTGALIVKEGTRLIPLITGGSQQKGIRAGTEHTAGAVSLAKAINLAAADFETRLDTMAAAKELFMKRLSETEGVVVNTPQMNSAPHIINFSVPGIKAEVLLHMLEEQYIFVSTTSACSAKEHKPSKVLLQMGKGEQIAGSSIRISLNYSQTSDVAEPFMNALRPGIKKLKKMMR</sequence>
<dbReference type="InterPro" id="IPR016454">
    <property type="entry name" value="Cysteine_dSase"/>
</dbReference>